<protein>
    <submittedName>
        <fullName evidence="1">CLUMA_CG014839, isoform A</fullName>
    </submittedName>
</protein>
<organism evidence="1 2">
    <name type="scientific">Clunio marinus</name>
    <dbReference type="NCBI Taxonomy" id="568069"/>
    <lineage>
        <taxon>Eukaryota</taxon>
        <taxon>Metazoa</taxon>
        <taxon>Ecdysozoa</taxon>
        <taxon>Arthropoda</taxon>
        <taxon>Hexapoda</taxon>
        <taxon>Insecta</taxon>
        <taxon>Pterygota</taxon>
        <taxon>Neoptera</taxon>
        <taxon>Endopterygota</taxon>
        <taxon>Diptera</taxon>
        <taxon>Nematocera</taxon>
        <taxon>Chironomoidea</taxon>
        <taxon>Chironomidae</taxon>
        <taxon>Clunio</taxon>
    </lineage>
</organism>
<keyword evidence="2" id="KW-1185">Reference proteome</keyword>
<dbReference type="EMBL" id="CVRI01000055">
    <property type="protein sequence ID" value="CRL01412.1"/>
    <property type="molecule type" value="Genomic_DNA"/>
</dbReference>
<accession>A0A1J1IPD7</accession>
<dbReference type="AlphaFoldDB" id="A0A1J1IPD7"/>
<name>A0A1J1IPD7_9DIPT</name>
<reference evidence="1 2" key="1">
    <citation type="submission" date="2015-04" db="EMBL/GenBank/DDBJ databases">
        <authorList>
            <person name="Syromyatnikov M.Y."/>
            <person name="Popov V.N."/>
        </authorList>
    </citation>
    <scope>NUCLEOTIDE SEQUENCE [LARGE SCALE GENOMIC DNA]</scope>
</reference>
<dbReference type="Proteomes" id="UP000183832">
    <property type="component" value="Unassembled WGS sequence"/>
</dbReference>
<evidence type="ECO:0000313" key="1">
    <source>
        <dbReference type="EMBL" id="CRL01412.1"/>
    </source>
</evidence>
<sequence length="60" mass="6965">MTKTENFHQQKRAGWQASLNNIGITLLTGAYYVLKAMFHFTPQFYQAFEKHNKSSINTIV</sequence>
<evidence type="ECO:0000313" key="2">
    <source>
        <dbReference type="Proteomes" id="UP000183832"/>
    </source>
</evidence>
<proteinExistence type="predicted"/>
<gene>
    <name evidence="1" type="ORF">CLUMA_CG014839</name>
</gene>